<feature type="transmembrane region" description="Helical" evidence="9">
    <location>
        <begin position="298"/>
        <end position="322"/>
    </location>
</feature>
<feature type="compositionally biased region" description="Gly residues" evidence="10">
    <location>
        <begin position="91"/>
        <end position="102"/>
    </location>
</feature>
<dbReference type="GO" id="GO:0005789">
    <property type="term" value="C:endoplasmic reticulum membrane"/>
    <property type="evidence" value="ECO:0007669"/>
    <property type="project" value="UniProtKB-SubCell"/>
</dbReference>
<dbReference type="InterPro" id="IPR005578">
    <property type="entry name" value="Yif1_fam"/>
</dbReference>
<comment type="function">
    <text evidence="9">Has a role in transport between endoplasmic reticulum and Golgi.</text>
</comment>
<dbReference type="STRING" id="1314777.A0A164N3A1"/>
<keyword evidence="4 9" id="KW-0256">Endoplasmic reticulum</keyword>
<evidence type="ECO:0000256" key="10">
    <source>
        <dbReference type="SAM" id="MobiDB-lite"/>
    </source>
</evidence>
<evidence type="ECO:0000256" key="1">
    <source>
        <dbReference type="ARBA" id="ARBA00009727"/>
    </source>
</evidence>
<dbReference type="GO" id="GO:0006888">
    <property type="term" value="P:endoplasmic reticulum to Golgi vesicle-mediated transport"/>
    <property type="evidence" value="ECO:0007669"/>
    <property type="project" value="UniProtKB-UniRule"/>
</dbReference>
<sequence length="362" mass="39876">MSYQTSHSPPPLRHPIPTHPLTMPEPPSTPVSPNLNNYQRYTSSPQPPLPPSHNPQQIPHSGQGQGYPNPNVPYYQPFAPGLQSTPSAQGPGQGQPQQGGPGIMSPGQGFPMPMGAFGINDATAQFGMQLGQSAVAAGQEYVQKNFGSSIPFPLLKHQFNVSNSYVLHKLRILLFPWRHRPWSRRSRRSEAGIQEWLPPREDINSPDLYIPSMALVTYVLLSAVLTGIQGRFDPQILGAASTKSIFVVIVEFLVVKLGCYLLNIQGGTVMDVAAYGGYKFVGIIPTLLATVLKFSRTLYWLVFLYSFCANAFFLLRSLRYVILPDPSSTGTVLSQAQRGRRIGFLFIIAVSQVVYMLVLVRI</sequence>
<dbReference type="Proteomes" id="UP000076722">
    <property type="component" value="Unassembled WGS sequence"/>
</dbReference>
<gene>
    <name evidence="11" type="ORF">SISNIDRAFT_461038</name>
</gene>
<dbReference type="EMBL" id="KV419452">
    <property type="protein sequence ID" value="KZS87305.1"/>
    <property type="molecule type" value="Genomic_DNA"/>
</dbReference>
<dbReference type="OrthoDB" id="337750at2759"/>
<comment type="subcellular location">
    <subcellularLocation>
        <location evidence="9">Endoplasmic reticulum membrane</location>
        <topology evidence="9">Multi-pass membrane protein</topology>
    </subcellularLocation>
    <subcellularLocation>
        <location evidence="9">Golgi apparatus membrane</location>
        <topology evidence="9">Multi-pass membrane protein</topology>
    </subcellularLocation>
</comment>
<keyword evidence="8 9" id="KW-0472">Membrane</keyword>
<evidence type="ECO:0000256" key="5">
    <source>
        <dbReference type="ARBA" id="ARBA00022927"/>
    </source>
</evidence>
<accession>A0A164N3A1</accession>
<dbReference type="GO" id="GO:0030134">
    <property type="term" value="C:COPII-coated ER to Golgi transport vesicle"/>
    <property type="evidence" value="ECO:0007669"/>
    <property type="project" value="TreeGrafter"/>
</dbReference>
<dbReference type="AlphaFoldDB" id="A0A164N3A1"/>
<evidence type="ECO:0000256" key="4">
    <source>
        <dbReference type="ARBA" id="ARBA00022824"/>
    </source>
</evidence>
<evidence type="ECO:0000313" key="11">
    <source>
        <dbReference type="EMBL" id="KZS87305.1"/>
    </source>
</evidence>
<dbReference type="GO" id="GO:0000139">
    <property type="term" value="C:Golgi membrane"/>
    <property type="evidence" value="ECO:0007669"/>
    <property type="project" value="UniProtKB-SubCell"/>
</dbReference>
<dbReference type="PANTHER" id="PTHR14083">
    <property type="entry name" value="YIP1 INTERACTING FACTOR HOMOLOG YIF1 PROTEIN"/>
    <property type="match status" value="1"/>
</dbReference>
<dbReference type="GO" id="GO:0005793">
    <property type="term" value="C:endoplasmic reticulum-Golgi intermediate compartment"/>
    <property type="evidence" value="ECO:0007669"/>
    <property type="project" value="UniProtKB-UniRule"/>
</dbReference>
<feature type="compositionally biased region" description="Pro residues" evidence="10">
    <location>
        <begin position="8"/>
        <end position="30"/>
    </location>
</feature>
<comment type="similarity">
    <text evidence="1 9">Belongs to the YIF1 family.</text>
</comment>
<feature type="transmembrane region" description="Helical" evidence="9">
    <location>
        <begin position="272"/>
        <end position="291"/>
    </location>
</feature>
<evidence type="ECO:0000256" key="8">
    <source>
        <dbReference type="ARBA" id="ARBA00023136"/>
    </source>
</evidence>
<keyword evidence="3 9" id="KW-0812">Transmembrane</keyword>
<proteinExistence type="inferred from homology"/>
<feature type="compositionally biased region" description="Polar residues" evidence="10">
    <location>
        <begin position="31"/>
        <end position="42"/>
    </location>
</feature>
<dbReference type="Pfam" id="PF03878">
    <property type="entry name" value="YIF1"/>
    <property type="match status" value="1"/>
</dbReference>
<dbReference type="PANTHER" id="PTHR14083:SF0">
    <property type="entry name" value="YIP1D-INTERACTING FACTOR 1, ISOFORM C"/>
    <property type="match status" value="1"/>
</dbReference>
<keyword evidence="6 9" id="KW-1133">Transmembrane helix</keyword>
<keyword evidence="2 9" id="KW-0813">Transport</keyword>
<feature type="region of interest" description="Disordered" evidence="10">
    <location>
        <begin position="1"/>
        <end position="110"/>
    </location>
</feature>
<dbReference type="GO" id="GO:0015031">
    <property type="term" value="P:protein transport"/>
    <property type="evidence" value="ECO:0007669"/>
    <property type="project" value="UniProtKB-KW"/>
</dbReference>
<reference evidence="11 12" key="1">
    <citation type="journal article" date="2016" name="Mol. Biol. Evol.">
        <title>Comparative Genomics of Early-Diverging Mushroom-Forming Fungi Provides Insights into the Origins of Lignocellulose Decay Capabilities.</title>
        <authorList>
            <person name="Nagy L.G."/>
            <person name="Riley R."/>
            <person name="Tritt A."/>
            <person name="Adam C."/>
            <person name="Daum C."/>
            <person name="Floudas D."/>
            <person name="Sun H."/>
            <person name="Yadav J.S."/>
            <person name="Pangilinan J."/>
            <person name="Larsson K.H."/>
            <person name="Matsuura K."/>
            <person name="Barry K."/>
            <person name="Labutti K."/>
            <person name="Kuo R."/>
            <person name="Ohm R.A."/>
            <person name="Bhattacharya S.S."/>
            <person name="Shirouzu T."/>
            <person name="Yoshinaga Y."/>
            <person name="Martin F.M."/>
            <person name="Grigoriev I.V."/>
            <person name="Hibbett D.S."/>
        </authorList>
    </citation>
    <scope>NUCLEOTIDE SEQUENCE [LARGE SCALE GENOMIC DNA]</scope>
    <source>
        <strain evidence="11 12">HHB9708</strain>
    </source>
</reference>
<feature type="transmembrane region" description="Helical" evidence="9">
    <location>
        <begin position="244"/>
        <end position="266"/>
    </location>
</feature>
<evidence type="ECO:0000256" key="6">
    <source>
        <dbReference type="ARBA" id="ARBA00022989"/>
    </source>
</evidence>
<evidence type="ECO:0000256" key="7">
    <source>
        <dbReference type="ARBA" id="ARBA00023034"/>
    </source>
</evidence>
<evidence type="ECO:0000256" key="2">
    <source>
        <dbReference type="ARBA" id="ARBA00022448"/>
    </source>
</evidence>
<keyword evidence="12" id="KW-1185">Reference proteome</keyword>
<feature type="transmembrane region" description="Helical" evidence="9">
    <location>
        <begin position="208"/>
        <end position="232"/>
    </location>
</feature>
<evidence type="ECO:0000256" key="3">
    <source>
        <dbReference type="ARBA" id="ARBA00022692"/>
    </source>
</evidence>
<protein>
    <recommendedName>
        <fullName evidence="9">Protein YIF1</fullName>
    </recommendedName>
</protein>
<keyword evidence="7 9" id="KW-0333">Golgi apparatus</keyword>
<evidence type="ECO:0000256" key="9">
    <source>
        <dbReference type="RuleBase" id="RU368073"/>
    </source>
</evidence>
<name>A0A164N3A1_9AGAM</name>
<evidence type="ECO:0000313" key="12">
    <source>
        <dbReference type="Proteomes" id="UP000076722"/>
    </source>
</evidence>
<feature type="transmembrane region" description="Helical" evidence="9">
    <location>
        <begin position="342"/>
        <end position="360"/>
    </location>
</feature>
<organism evidence="11 12">
    <name type="scientific">Sistotremastrum niveocremeum HHB9708</name>
    <dbReference type="NCBI Taxonomy" id="1314777"/>
    <lineage>
        <taxon>Eukaryota</taxon>
        <taxon>Fungi</taxon>
        <taxon>Dikarya</taxon>
        <taxon>Basidiomycota</taxon>
        <taxon>Agaricomycotina</taxon>
        <taxon>Agaricomycetes</taxon>
        <taxon>Sistotremastrales</taxon>
        <taxon>Sistotremastraceae</taxon>
        <taxon>Sertulicium</taxon>
        <taxon>Sertulicium niveocremeum</taxon>
    </lineage>
</organism>
<keyword evidence="5 9" id="KW-0653">Protein transport</keyword>